<comment type="similarity">
    <text evidence="2">Belongs to the bacterial solute-binding protein 2 family.</text>
</comment>
<dbReference type="Proteomes" id="UP000245362">
    <property type="component" value="Unassembled WGS sequence"/>
</dbReference>
<evidence type="ECO:0000256" key="3">
    <source>
        <dbReference type="ARBA" id="ARBA00022181"/>
    </source>
</evidence>
<dbReference type="InterPro" id="IPR025997">
    <property type="entry name" value="SBP_2_dom"/>
</dbReference>
<organism evidence="6 7">
    <name type="scientific">Vibrio albus</name>
    <dbReference type="NCBI Taxonomy" id="2200953"/>
    <lineage>
        <taxon>Bacteria</taxon>
        <taxon>Pseudomonadati</taxon>
        <taxon>Pseudomonadota</taxon>
        <taxon>Gammaproteobacteria</taxon>
        <taxon>Vibrionales</taxon>
        <taxon>Vibrionaceae</taxon>
        <taxon>Vibrio</taxon>
    </lineage>
</organism>
<dbReference type="Pfam" id="PF13407">
    <property type="entry name" value="Peripla_BP_4"/>
    <property type="match status" value="1"/>
</dbReference>
<keyword evidence="4" id="KW-0732">Signal</keyword>
<dbReference type="InterPro" id="IPR028082">
    <property type="entry name" value="Peripla_BP_I"/>
</dbReference>
<protein>
    <recommendedName>
        <fullName evidence="3">Autoinducer 2-binding periplasmic protein LuxP</fullName>
    </recommendedName>
</protein>
<dbReference type="GO" id="GO:0055085">
    <property type="term" value="P:transmembrane transport"/>
    <property type="evidence" value="ECO:0007669"/>
    <property type="project" value="UniProtKB-ARBA"/>
</dbReference>
<evidence type="ECO:0000256" key="4">
    <source>
        <dbReference type="ARBA" id="ARBA00022729"/>
    </source>
</evidence>
<gene>
    <name evidence="6" type="ORF">DI392_15260</name>
</gene>
<name>A0A2U3B6I8_9VIBR</name>
<dbReference type="GO" id="GO:0030313">
    <property type="term" value="C:cell envelope"/>
    <property type="evidence" value="ECO:0007669"/>
    <property type="project" value="UniProtKB-SubCell"/>
</dbReference>
<keyword evidence="7" id="KW-1185">Reference proteome</keyword>
<dbReference type="Gene3D" id="3.40.50.2300">
    <property type="match status" value="2"/>
</dbReference>
<proteinExistence type="inferred from homology"/>
<dbReference type="GO" id="GO:0030246">
    <property type="term" value="F:carbohydrate binding"/>
    <property type="evidence" value="ECO:0007669"/>
    <property type="project" value="UniProtKB-ARBA"/>
</dbReference>
<dbReference type="OrthoDB" id="6196975at2"/>
<sequence>MLRAITLLFLVLIPLSIQAKECIGLVAAGDVQSPFWSNVVKGAMSASNELHVNLHFRGVSDASRQKLVLDYIVKTHQCPAIVIAPAKDSLKETVSELIQSGIGVTYIDRDIGGDRTAIIKSDNFYAGKLAAQLLKQQLSGRKNIALLRTQKGIASTDAREAGFKQEAQRLGMTIVLDRYLGLSISEGRTQAIDIFSTNPDIDGIFTPTGTTTEVVLRVLENRTLPTTPVHIGFDGSDYLDKKIRQNQLYGYIKQDPFNIGYYGVYSAYNQLHGKPYEKTMSVPVFFISKVSLGKQ</sequence>
<evidence type="ECO:0000313" key="7">
    <source>
        <dbReference type="Proteomes" id="UP000245362"/>
    </source>
</evidence>
<evidence type="ECO:0000256" key="1">
    <source>
        <dbReference type="ARBA" id="ARBA00004196"/>
    </source>
</evidence>
<dbReference type="PANTHER" id="PTHR46847:SF1">
    <property type="entry name" value="D-ALLOSE-BINDING PERIPLASMIC PROTEIN-RELATED"/>
    <property type="match status" value="1"/>
</dbReference>
<dbReference type="AlphaFoldDB" id="A0A2U3B6I8"/>
<dbReference type="PANTHER" id="PTHR46847">
    <property type="entry name" value="D-ALLOSE-BINDING PERIPLASMIC PROTEIN-RELATED"/>
    <property type="match status" value="1"/>
</dbReference>
<evidence type="ECO:0000313" key="6">
    <source>
        <dbReference type="EMBL" id="PWI32416.1"/>
    </source>
</evidence>
<comment type="subcellular location">
    <subcellularLocation>
        <location evidence="1">Cell envelope</location>
    </subcellularLocation>
</comment>
<evidence type="ECO:0000256" key="2">
    <source>
        <dbReference type="ARBA" id="ARBA00007639"/>
    </source>
</evidence>
<evidence type="ECO:0000259" key="5">
    <source>
        <dbReference type="Pfam" id="PF13407"/>
    </source>
</evidence>
<dbReference type="RefSeq" id="WP_109320556.1">
    <property type="nucleotide sequence ID" value="NZ_QFWT01000009.1"/>
</dbReference>
<comment type="caution">
    <text evidence="6">The sequence shown here is derived from an EMBL/GenBank/DDBJ whole genome shotgun (WGS) entry which is preliminary data.</text>
</comment>
<feature type="domain" description="Periplasmic binding protein" evidence="5">
    <location>
        <begin position="30"/>
        <end position="274"/>
    </location>
</feature>
<reference evidence="6 7" key="1">
    <citation type="submission" date="2018-05" db="EMBL/GenBank/DDBJ databases">
        <title>Vibrio limimaris sp. nov., isolated from marine sediment.</title>
        <authorList>
            <person name="Li C.-M."/>
        </authorList>
    </citation>
    <scope>NUCLEOTIDE SEQUENCE [LARGE SCALE GENOMIC DNA]</scope>
    <source>
        <strain evidence="6 7">E4404</strain>
    </source>
</reference>
<dbReference type="EMBL" id="QFWT01000009">
    <property type="protein sequence ID" value="PWI32416.1"/>
    <property type="molecule type" value="Genomic_DNA"/>
</dbReference>
<dbReference type="SUPFAM" id="SSF53822">
    <property type="entry name" value="Periplasmic binding protein-like I"/>
    <property type="match status" value="1"/>
</dbReference>
<accession>A0A2U3B6I8</accession>